<dbReference type="STRING" id="150248.SAMN05216169_102933"/>
<sequence length="105" mass="12441">MSVERAAVGRNKKGMGFMFPMRQGIIVWLYSLKHSKQLRKYGNVHYVSKRLKYAVLYCNMDEAEEMMKNLASLPFVKRVEPSYRPYVKVEFESKADKEKEYEYGI</sequence>
<evidence type="ECO:0000256" key="2">
    <source>
        <dbReference type="HAMAP-Rule" id="MF_01126"/>
    </source>
</evidence>
<dbReference type="PIRSF" id="PIRSF031653">
    <property type="entry name" value="UCP031653"/>
    <property type="match status" value="1"/>
</dbReference>
<dbReference type="NCBIfam" id="NF002777">
    <property type="entry name" value="PRK02886.1"/>
    <property type="match status" value="1"/>
</dbReference>
<evidence type="ECO:0000313" key="4">
    <source>
        <dbReference type="Proteomes" id="UP000198979"/>
    </source>
</evidence>
<dbReference type="EMBL" id="FOJQ01000029">
    <property type="protein sequence ID" value="SFA51655.1"/>
    <property type="molecule type" value="Genomic_DNA"/>
</dbReference>
<evidence type="ECO:0000256" key="1">
    <source>
        <dbReference type="ARBA" id="ARBA00022490"/>
    </source>
</evidence>
<name>A0A1I0TIS8_9BACL</name>
<accession>A0A1I0TIS8</accession>
<protein>
    <recommendedName>
        <fullName evidence="2">UPF0298 protein SAMN05216169_102933</fullName>
    </recommendedName>
</protein>
<comment type="subcellular location">
    <subcellularLocation>
        <location evidence="2">Cytoplasm</location>
    </subcellularLocation>
</comment>
<keyword evidence="4" id="KW-1185">Reference proteome</keyword>
<comment type="similarity">
    <text evidence="2">Belongs to the UPF0298 family.</text>
</comment>
<dbReference type="GO" id="GO:0005737">
    <property type="term" value="C:cytoplasm"/>
    <property type="evidence" value="ECO:0007669"/>
    <property type="project" value="UniProtKB-SubCell"/>
</dbReference>
<dbReference type="Proteomes" id="UP000198979">
    <property type="component" value="Unassembled WGS sequence"/>
</dbReference>
<organism evidence="3 4">
    <name type="scientific">Anoxybacillus pushchinoensis</name>
    <dbReference type="NCBI Taxonomy" id="150248"/>
    <lineage>
        <taxon>Bacteria</taxon>
        <taxon>Bacillati</taxon>
        <taxon>Bacillota</taxon>
        <taxon>Bacilli</taxon>
        <taxon>Bacillales</taxon>
        <taxon>Anoxybacillaceae</taxon>
        <taxon>Anoxybacillus</taxon>
    </lineage>
</organism>
<gene>
    <name evidence="3" type="ORF">SAMN05216169_102933</name>
</gene>
<dbReference type="AlphaFoldDB" id="A0A1I0TIS8"/>
<keyword evidence="1 2" id="KW-0963">Cytoplasm</keyword>
<dbReference type="Pfam" id="PF09902">
    <property type="entry name" value="DUF2129"/>
    <property type="match status" value="1"/>
</dbReference>
<evidence type="ECO:0000313" key="3">
    <source>
        <dbReference type="EMBL" id="SFA51655.1"/>
    </source>
</evidence>
<proteinExistence type="inferred from homology"/>
<dbReference type="InterPro" id="IPR016979">
    <property type="entry name" value="DUF2129"/>
</dbReference>
<dbReference type="HAMAP" id="MF_01126">
    <property type="entry name" value="UPF0298"/>
    <property type="match status" value="1"/>
</dbReference>
<reference evidence="4" key="1">
    <citation type="submission" date="2016-10" db="EMBL/GenBank/DDBJ databases">
        <authorList>
            <person name="Varghese N."/>
            <person name="Submissions S."/>
        </authorList>
    </citation>
    <scope>NUCLEOTIDE SEQUENCE [LARGE SCALE GENOMIC DNA]</scope>
    <source>
        <strain evidence="4">K1</strain>
    </source>
</reference>